<evidence type="ECO:0000256" key="8">
    <source>
        <dbReference type="ARBA" id="ARBA00023004"/>
    </source>
</evidence>
<evidence type="ECO:0000256" key="11">
    <source>
        <dbReference type="ARBA" id="ARBA00023160"/>
    </source>
</evidence>
<keyword evidence="7" id="KW-0560">Oxidoreductase</keyword>
<evidence type="ECO:0000256" key="7">
    <source>
        <dbReference type="ARBA" id="ARBA00023002"/>
    </source>
</evidence>
<evidence type="ECO:0000313" key="15">
    <source>
        <dbReference type="EMBL" id="ACV30053.1"/>
    </source>
</evidence>
<dbReference type="EMBL" id="GQ406244">
    <property type="protein sequence ID" value="ACV30053.1"/>
    <property type="molecule type" value="Genomic_DNA"/>
</dbReference>
<dbReference type="PRINTS" id="PR00075">
    <property type="entry name" value="FACDDSATRASE"/>
</dbReference>
<accession>C8CIK1</accession>
<comment type="similarity">
    <text evidence="2">Belongs to the fatty acid desaturase type 2 family.</text>
</comment>
<dbReference type="GO" id="GO:0016020">
    <property type="term" value="C:membrane"/>
    <property type="evidence" value="ECO:0007669"/>
    <property type="project" value="UniProtKB-SubCell"/>
</dbReference>
<evidence type="ECO:0000256" key="6">
    <source>
        <dbReference type="ARBA" id="ARBA00022989"/>
    </source>
</evidence>
<feature type="transmembrane region" description="Helical" evidence="13">
    <location>
        <begin position="203"/>
        <end position="224"/>
    </location>
</feature>
<evidence type="ECO:0000256" key="3">
    <source>
        <dbReference type="ARBA" id="ARBA00022516"/>
    </source>
</evidence>
<sequence>MLDDFIQTNAIQAKALLPEEDATRIREIDWPAVIWLVVVHLLALLVFVPWFFSWTGVAFLIAGIYLFGMVGINLGFHRLLAHRSFSCARWLEHALAVLGTCTAQGSPAWWVAVHRMHHQFADKDRDPHAPLRNFLWGHIGWITFQTEDLRNGYVKERYAQDLLRDPLYVWLEKHWQYVALIPWALLPTATLISGLLLGMRTQAAVQVALSVLVWGVAARTVYVWHVSAFVNSVSHLWGYRSYETNDGSRNNFFVGYFAHGEGWHNNHHADPQAAMHGHRSWEFDPVFWVIRLLARLGLARDVVMRKLPQPQRNLSDVSVHSKPRPTASATEPTNPL</sequence>
<dbReference type="GO" id="GO:0006633">
    <property type="term" value="P:fatty acid biosynthetic process"/>
    <property type="evidence" value="ECO:0007669"/>
    <property type="project" value="UniProtKB-KW"/>
</dbReference>
<dbReference type="CDD" id="cd03505">
    <property type="entry name" value="Delta9-FADS-like"/>
    <property type="match status" value="1"/>
</dbReference>
<evidence type="ECO:0000256" key="5">
    <source>
        <dbReference type="ARBA" id="ARBA00022832"/>
    </source>
</evidence>
<dbReference type="Pfam" id="PF00487">
    <property type="entry name" value="FA_desaturase"/>
    <property type="match status" value="1"/>
</dbReference>
<dbReference type="GO" id="GO:0016717">
    <property type="term" value="F:oxidoreductase activity, acting on paired donors, with oxidation of a pair of donors resulting in the reduction of molecular oxygen to two molecules of water"/>
    <property type="evidence" value="ECO:0007669"/>
    <property type="project" value="InterPro"/>
</dbReference>
<keyword evidence="4 13" id="KW-0812">Transmembrane</keyword>
<keyword evidence="8" id="KW-0408">Iron</keyword>
<evidence type="ECO:0000256" key="9">
    <source>
        <dbReference type="ARBA" id="ARBA00023098"/>
    </source>
</evidence>
<evidence type="ECO:0000259" key="14">
    <source>
        <dbReference type="Pfam" id="PF00487"/>
    </source>
</evidence>
<evidence type="ECO:0000256" key="12">
    <source>
        <dbReference type="SAM" id="MobiDB-lite"/>
    </source>
</evidence>
<protein>
    <submittedName>
        <fullName evidence="15">Putative delta 9 acyl-lipid fatty acid desaturase</fullName>
    </submittedName>
</protein>
<feature type="domain" description="Fatty acid desaturase" evidence="14">
    <location>
        <begin position="56"/>
        <end position="276"/>
    </location>
</feature>
<evidence type="ECO:0000256" key="13">
    <source>
        <dbReference type="SAM" id="Phobius"/>
    </source>
</evidence>
<reference evidence="15" key="1">
    <citation type="submission" date="2009-07" db="EMBL/GenBank/DDBJ databases">
        <title>Construction of a metagenomic library and prospecting for genes involved in antibiotic biosynthesis.</title>
        <authorList>
            <person name="Schuch V."/>
            <person name="Gomes E.S."/>
            <person name="Lemos E.G.M."/>
        </authorList>
    </citation>
    <scope>NUCLEOTIDE SEQUENCE</scope>
</reference>
<evidence type="ECO:0000256" key="1">
    <source>
        <dbReference type="ARBA" id="ARBA00004141"/>
    </source>
</evidence>
<dbReference type="PANTHER" id="PTHR11351">
    <property type="entry name" value="ACYL-COA DESATURASE"/>
    <property type="match status" value="1"/>
</dbReference>
<keyword evidence="6 13" id="KW-1133">Transmembrane helix</keyword>
<feature type="transmembrane region" description="Helical" evidence="13">
    <location>
        <begin position="32"/>
        <end position="52"/>
    </location>
</feature>
<name>C8CIK1_9BACT</name>
<dbReference type="InterPro" id="IPR015876">
    <property type="entry name" value="Acyl-CoA_DS"/>
</dbReference>
<evidence type="ECO:0000256" key="2">
    <source>
        <dbReference type="ARBA" id="ARBA00008749"/>
    </source>
</evidence>
<dbReference type="InterPro" id="IPR005804">
    <property type="entry name" value="FA_desaturase_dom"/>
</dbReference>
<comment type="subcellular location">
    <subcellularLocation>
        <location evidence="1">Membrane</location>
        <topology evidence="1">Multi-pass membrane protein</topology>
    </subcellularLocation>
</comment>
<proteinExistence type="inferred from homology"/>
<keyword evidence="9" id="KW-0443">Lipid metabolism</keyword>
<feature type="compositionally biased region" description="Polar residues" evidence="12">
    <location>
        <begin position="327"/>
        <end position="336"/>
    </location>
</feature>
<keyword evidence="11" id="KW-0275">Fatty acid biosynthesis</keyword>
<organism evidence="15">
    <name type="scientific">uncultured bacterium B7P37metaSE</name>
    <dbReference type="NCBI Taxonomy" id="670783"/>
    <lineage>
        <taxon>Bacteria</taxon>
        <taxon>environmental samples</taxon>
    </lineage>
</organism>
<evidence type="ECO:0000256" key="4">
    <source>
        <dbReference type="ARBA" id="ARBA00022692"/>
    </source>
</evidence>
<feature type="transmembrane region" description="Helical" evidence="13">
    <location>
        <begin position="177"/>
        <end position="197"/>
    </location>
</feature>
<evidence type="ECO:0000256" key="10">
    <source>
        <dbReference type="ARBA" id="ARBA00023136"/>
    </source>
</evidence>
<keyword evidence="10 13" id="KW-0472">Membrane</keyword>
<keyword evidence="3" id="KW-0444">Lipid biosynthesis</keyword>
<feature type="region of interest" description="Disordered" evidence="12">
    <location>
        <begin position="313"/>
        <end position="336"/>
    </location>
</feature>
<keyword evidence="5" id="KW-0276">Fatty acid metabolism</keyword>
<dbReference type="PANTHER" id="PTHR11351:SF31">
    <property type="entry name" value="DESATURASE 1, ISOFORM A-RELATED"/>
    <property type="match status" value="1"/>
</dbReference>
<feature type="transmembrane region" description="Helical" evidence="13">
    <location>
        <begin position="58"/>
        <end position="76"/>
    </location>
</feature>
<dbReference type="AlphaFoldDB" id="C8CIK1"/>